<dbReference type="InterPro" id="IPR036291">
    <property type="entry name" value="NAD(P)-bd_dom_sf"/>
</dbReference>
<dbReference type="InterPro" id="IPR002347">
    <property type="entry name" value="SDR_fam"/>
</dbReference>
<dbReference type="Pfam" id="PF00106">
    <property type="entry name" value="adh_short"/>
    <property type="match status" value="1"/>
</dbReference>
<dbReference type="GO" id="GO:0016491">
    <property type="term" value="F:oxidoreductase activity"/>
    <property type="evidence" value="ECO:0007669"/>
    <property type="project" value="UniProtKB-KW"/>
</dbReference>
<dbReference type="AlphaFoldDB" id="A0A8X6Y6Z2"/>
<keyword evidence="4" id="KW-1185">Reference proteome</keyword>
<keyword evidence="2" id="KW-0560">Oxidoreductase</keyword>
<comment type="similarity">
    <text evidence="1">Belongs to the short-chain dehydrogenases/reductases (SDR) family.</text>
</comment>
<dbReference type="PANTHER" id="PTHR44196">
    <property type="entry name" value="DEHYDROGENASE/REDUCTASE SDR FAMILY MEMBER 7B"/>
    <property type="match status" value="1"/>
</dbReference>
<dbReference type="GO" id="GO:0016020">
    <property type="term" value="C:membrane"/>
    <property type="evidence" value="ECO:0007669"/>
    <property type="project" value="TreeGrafter"/>
</dbReference>
<dbReference type="EMBL" id="BMAV01015538">
    <property type="protein sequence ID" value="GFY65278.1"/>
    <property type="molecule type" value="Genomic_DNA"/>
</dbReference>
<gene>
    <name evidence="3" type="primary">Wcon_01642</name>
    <name evidence="3" type="ORF">TNIN_37801</name>
</gene>
<evidence type="ECO:0000256" key="1">
    <source>
        <dbReference type="ARBA" id="ARBA00006484"/>
    </source>
</evidence>
<evidence type="ECO:0000313" key="3">
    <source>
        <dbReference type="EMBL" id="GFY65278.1"/>
    </source>
</evidence>
<dbReference type="Gene3D" id="3.40.50.720">
    <property type="entry name" value="NAD(P)-binding Rossmann-like Domain"/>
    <property type="match status" value="1"/>
</dbReference>
<sequence length="193" mass="21496">MDRKICLITGASSGIGESLAQLLIKDGWFVVGIARRTEKLEKIKEELGSNFLPITCDVGKSENIRNSSDFLKKQNIIPKLFFLNAGCGEIEGEFHTDIHRKTFETNYFGIINWIEEWLSHSNSTTFVAISSLVAVHATPHASGYCASKAALRSCFESLKIQYANSATKFITVMPGPVKTDMLKSKNLFKISER</sequence>
<accession>A0A8X6Y6Z2</accession>
<name>A0A8X6Y6Z2_9ARAC</name>
<comment type="caution">
    <text evidence="3">The sequence shown here is derived from an EMBL/GenBank/DDBJ whole genome shotgun (WGS) entry which is preliminary data.</text>
</comment>
<dbReference type="Proteomes" id="UP000886998">
    <property type="component" value="Unassembled WGS sequence"/>
</dbReference>
<dbReference type="PRINTS" id="PR00081">
    <property type="entry name" value="GDHRDH"/>
</dbReference>
<dbReference type="SUPFAM" id="SSF51735">
    <property type="entry name" value="NAD(P)-binding Rossmann-fold domains"/>
    <property type="match status" value="1"/>
</dbReference>
<evidence type="ECO:0000313" key="4">
    <source>
        <dbReference type="Proteomes" id="UP000886998"/>
    </source>
</evidence>
<dbReference type="PANTHER" id="PTHR44196:SF1">
    <property type="entry name" value="DEHYDROGENASE_REDUCTASE SDR FAMILY MEMBER 7B"/>
    <property type="match status" value="1"/>
</dbReference>
<reference evidence="3" key="1">
    <citation type="submission" date="2020-08" db="EMBL/GenBank/DDBJ databases">
        <title>Multicomponent nature underlies the extraordinary mechanical properties of spider dragline silk.</title>
        <authorList>
            <person name="Kono N."/>
            <person name="Nakamura H."/>
            <person name="Mori M."/>
            <person name="Yoshida Y."/>
            <person name="Ohtoshi R."/>
            <person name="Malay A.D."/>
            <person name="Moran D.A.P."/>
            <person name="Tomita M."/>
            <person name="Numata K."/>
            <person name="Arakawa K."/>
        </authorList>
    </citation>
    <scope>NUCLEOTIDE SEQUENCE</scope>
</reference>
<evidence type="ECO:0000256" key="2">
    <source>
        <dbReference type="ARBA" id="ARBA00023002"/>
    </source>
</evidence>
<protein>
    <submittedName>
        <fullName evidence="3">Fatty acyl-CoA reductase</fullName>
    </submittedName>
</protein>
<proteinExistence type="inferred from homology"/>
<dbReference type="OrthoDB" id="1933717at2759"/>
<organism evidence="3 4">
    <name type="scientific">Trichonephila inaurata madagascariensis</name>
    <dbReference type="NCBI Taxonomy" id="2747483"/>
    <lineage>
        <taxon>Eukaryota</taxon>
        <taxon>Metazoa</taxon>
        <taxon>Ecdysozoa</taxon>
        <taxon>Arthropoda</taxon>
        <taxon>Chelicerata</taxon>
        <taxon>Arachnida</taxon>
        <taxon>Araneae</taxon>
        <taxon>Araneomorphae</taxon>
        <taxon>Entelegynae</taxon>
        <taxon>Araneoidea</taxon>
        <taxon>Nephilidae</taxon>
        <taxon>Trichonephila</taxon>
        <taxon>Trichonephila inaurata</taxon>
    </lineage>
</organism>